<keyword evidence="3" id="KW-1185">Reference proteome</keyword>
<protein>
    <submittedName>
        <fullName evidence="2">von Willebrand factor type A domain protein, associated with Flp pilus assembly</fullName>
    </submittedName>
</protein>
<evidence type="ECO:0000313" key="2">
    <source>
        <dbReference type="EMBL" id="ESR25661.1"/>
    </source>
</evidence>
<dbReference type="EMBL" id="AWXZ01000018">
    <property type="protein sequence ID" value="ESR25661.1"/>
    <property type="molecule type" value="Genomic_DNA"/>
</dbReference>
<accession>V4RHQ5</accession>
<feature type="compositionally biased region" description="Acidic residues" evidence="1">
    <location>
        <begin position="48"/>
        <end position="58"/>
    </location>
</feature>
<dbReference type="RefSeq" id="WP_023431636.1">
    <property type="nucleotide sequence ID" value="NZ_AWXZ01000018.1"/>
</dbReference>
<dbReference type="STRING" id="631454.N177_1494"/>
<reference evidence="2 3" key="1">
    <citation type="journal article" date="2014" name="Genome Announc.">
        <title>Draft Genome Sequence of Lutibaculum baratangense Strain AMV1T, Isolated from a Mud Volcano in Andamans, India.</title>
        <authorList>
            <person name="Singh A."/>
            <person name="Sreenivas A."/>
            <person name="Sathyanarayana Reddy G."/>
            <person name="Pinnaka A.K."/>
            <person name="Shivaji S."/>
        </authorList>
    </citation>
    <scope>NUCLEOTIDE SEQUENCE [LARGE SCALE GENOMIC DNA]</scope>
    <source>
        <strain evidence="2 3">AMV1</strain>
    </source>
</reference>
<dbReference type="eggNOG" id="COG4961">
    <property type="taxonomic scope" value="Bacteria"/>
</dbReference>
<gene>
    <name evidence="2" type="ORF">N177_1494</name>
</gene>
<dbReference type="AlphaFoldDB" id="V4RHQ5"/>
<dbReference type="Proteomes" id="UP000017819">
    <property type="component" value="Unassembled WGS sequence"/>
</dbReference>
<comment type="caution">
    <text evidence="2">The sequence shown here is derived from an EMBL/GenBank/DDBJ whole genome shotgun (WGS) entry which is preliminary data.</text>
</comment>
<name>V4RHQ5_9HYPH</name>
<sequence>MTLSPGTYCGGLHIHRDAVVHLMPGVYVIKDGPLIVGPGGPVCKGGENDDDDDDDDEGEGCHRLEHGATLKGDNVAFYFTGDLGKNPVYGDSMMRFEPASVVEISAPKDGPLAGILLFEDRNMAPNLRYEVLSVKARKLVGTIYLPRGRFVVDTDEDVSQDSAYTAIVANRLMLRGSPRLFLNTDYHRTDVPVPAGVGPVGTSRLTK</sequence>
<organism evidence="2 3">
    <name type="scientific">Lutibaculum baratangense AMV1</name>
    <dbReference type="NCBI Taxonomy" id="631454"/>
    <lineage>
        <taxon>Bacteria</taxon>
        <taxon>Pseudomonadati</taxon>
        <taxon>Pseudomonadota</taxon>
        <taxon>Alphaproteobacteria</taxon>
        <taxon>Hyphomicrobiales</taxon>
        <taxon>Tepidamorphaceae</taxon>
        <taxon>Lutibaculum</taxon>
    </lineage>
</organism>
<feature type="region of interest" description="Disordered" evidence="1">
    <location>
        <begin position="39"/>
        <end position="59"/>
    </location>
</feature>
<evidence type="ECO:0000313" key="3">
    <source>
        <dbReference type="Proteomes" id="UP000017819"/>
    </source>
</evidence>
<proteinExistence type="predicted"/>
<evidence type="ECO:0000256" key="1">
    <source>
        <dbReference type="SAM" id="MobiDB-lite"/>
    </source>
</evidence>